<keyword evidence="3" id="KW-0255">Endonuclease</keyword>
<dbReference type="InterPro" id="IPR000305">
    <property type="entry name" value="GIY-YIG_endonuc"/>
</dbReference>
<organism evidence="3 4">
    <name type="scientific">Polynucleobacter kasalickyi</name>
    <dbReference type="NCBI Taxonomy" id="1938817"/>
    <lineage>
        <taxon>Bacteria</taxon>
        <taxon>Pseudomonadati</taxon>
        <taxon>Pseudomonadota</taxon>
        <taxon>Betaproteobacteria</taxon>
        <taxon>Burkholderiales</taxon>
        <taxon>Burkholderiaceae</taxon>
        <taxon>Polynucleobacter</taxon>
    </lineage>
</organism>
<keyword evidence="3" id="KW-0378">Hydrolase</keyword>
<sequence>MFMTEPMSIPTPPKTWYLYLLECQDGTFYTGITNALEDRIATHNAGKGAKYTRGRLPVKLLHAMACLTHSEALKAEIQLKKLPKKNKRAYFDIDQN</sequence>
<dbReference type="CDD" id="cd10456">
    <property type="entry name" value="GIY-YIG_UPF0213"/>
    <property type="match status" value="1"/>
</dbReference>
<keyword evidence="3" id="KW-0540">Nuclease</keyword>
<dbReference type="GO" id="GO:0004519">
    <property type="term" value="F:endonuclease activity"/>
    <property type="evidence" value="ECO:0007669"/>
    <property type="project" value="UniProtKB-KW"/>
</dbReference>
<dbReference type="Gene3D" id="3.40.1440.10">
    <property type="entry name" value="GIY-YIG endonuclease"/>
    <property type="match status" value="1"/>
</dbReference>
<dbReference type="AlphaFoldDB" id="A0A1W1Y7I8"/>
<feature type="domain" description="GIY-YIG" evidence="2">
    <location>
        <begin position="14"/>
        <end position="93"/>
    </location>
</feature>
<protein>
    <submittedName>
        <fullName evidence="3">Putative endonuclease</fullName>
    </submittedName>
</protein>
<comment type="similarity">
    <text evidence="1">Belongs to the UPF0213 family.</text>
</comment>
<dbReference type="Pfam" id="PF01541">
    <property type="entry name" value="GIY-YIG"/>
    <property type="match status" value="1"/>
</dbReference>
<dbReference type="Proteomes" id="UP000192708">
    <property type="component" value="Unassembled WGS sequence"/>
</dbReference>
<dbReference type="InterPro" id="IPR050190">
    <property type="entry name" value="UPF0213_domain"/>
</dbReference>
<evidence type="ECO:0000313" key="3">
    <source>
        <dbReference type="EMBL" id="SMC32117.1"/>
    </source>
</evidence>
<dbReference type="PROSITE" id="PS50164">
    <property type="entry name" value="GIY_YIG"/>
    <property type="match status" value="1"/>
</dbReference>
<evidence type="ECO:0000256" key="1">
    <source>
        <dbReference type="ARBA" id="ARBA00007435"/>
    </source>
</evidence>
<dbReference type="SUPFAM" id="SSF82771">
    <property type="entry name" value="GIY-YIG endonuclease"/>
    <property type="match status" value="1"/>
</dbReference>
<name>A0A1W1Y7I8_9BURK</name>
<dbReference type="EMBL" id="FWXJ01000002">
    <property type="protein sequence ID" value="SMC32117.1"/>
    <property type="molecule type" value="Genomic_DNA"/>
</dbReference>
<evidence type="ECO:0000313" key="4">
    <source>
        <dbReference type="Proteomes" id="UP000192708"/>
    </source>
</evidence>
<evidence type="ECO:0000259" key="2">
    <source>
        <dbReference type="PROSITE" id="PS50164"/>
    </source>
</evidence>
<dbReference type="STRING" id="1938817.SAMN06296008_10270"/>
<gene>
    <name evidence="3" type="ORF">SAMN06296008_10270</name>
</gene>
<dbReference type="PANTHER" id="PTHR34477">
    <property type="entry name" value="UPF0213 PROTEIN YHBQ"/>
    <property type="match status" value="1"/>
</dbReference>
<reference evidence="3 4" key="1">
    <citation type="submission" date="2017-04" db="EMBL/GenBank/DDBJ databases">
        <authorList>
            <person name="Afonso C.L."/>
            <person name="Miller P.J."/>
            <person name="Scott M.A."/>
            <person name="Spackman E."/>
            <person name="Goraichik I."/>
            <person name="Dimitrov K.M."/>
            <person name="Suarez D.L."/>
            <person name="Swayne D.E."/>
        </authorList>
    </citation>
    <scope>NUCLEOTIDE SEQUENCE [LARGE SCALE GENOMIC DNA]</scope>
    <source>
        <strain evidence="3 4">VK13</strain>
    </source>
</reference>
<dbReference type="InterPro" id="IPR035901">
    <property type="entry name" value="GIY-YIG_endonuc_sf"/>
</dbReference>
<proteinExistence type="inferred from homology"/>
<dbReference type="PANTHER" id="PTHR34477:SF1">
    <property type="entry name" value="UPF0213 PROTEIN YHBQ"/>
    <property type="match status" value="1"/>
</dbReference>
<accession>A0A1W1Y7I8</accession>
<keyword evidence="4" id="KW-1185">Reference proteome</keyword>